<evidence type="ECO:0000313" key="1">
    <source>
        <dbReference type="EMBL" id="KXA15240.1"/>
    </source>
</evidence>
<dbReference type="STRING" id="134605.HMPREF3206_00760"/>
<reference evidence="2" key="1">
    <citation type="submission" date="2016-01" db="EMBL/GenBank/DDBJ databases">
        <authorList>
            <person name="Mitreva M."/>
            <person name="Pepin K.H."/>
            <person name="Mihindukulasuriya K.A."/>
            <person name="Fulton R."/>
            <person name="Fronick C."/>
            <person name="O'Laughlin M."/>
            <person name="Miner T."/>
            <person name="Herter B."/>
            <person name="Rosa B.A."/>
            <person name="Cordes M."/>
            <person name="Tomlinson C."/>
            <person name="Wollam A."/>
            <person name="Palsikar V.B."/>
            <person name="Mardis E.R."/>
            <person name="Wilson R.K."/>
        </authorList>
    </citation>
    <scope>NUCLEOTIDE SEQUENCE [LARGE SCALE GENOMIC DNA]</scope>
    <source>
        <strain evidence="2">CMW8396</strain>
    </source>
</reference>
<protein>
    <submittedName>
        <fullName evidence="1">Uncharacterized protein</fullName>
    </submittedName>
</protein>
<gene>
    <name evidence="1" type="ORF">HMPREF3206_00760</name>
</gene>
<evidence type="ECO:0000313" key="2">
    <source>
        <dbReference type="Proteomes" id="UP000070617"/>
    </source>
</evidence>
<keyword evidence="2" id="KW-1185">Reference proteome</keyword>
<dbReference type="PATRIC" id="fig|134605.3.peg.761"/>
<proteinExistence type="predicted"/>
<dbReference type="EMBL" id="LRPX01000030">
    <property type="protein sequence ID" value="KXA15240.1"/>
    <property type="molecule type" value="Genomic_DNA"/>
</dbReference>
<organism evidence="1 2">
    <name type="scientific">Fusobacterium equinum</name>
    <dbReference type="NCBI Taxonomy" id="134605"/>
    <lineage>
        <taxon>Bacteria</taxon>
        <taxon>Fusobacteriati</taxon>
        <taxon>Fusobacteriota</taxon>
        <taxon>Fusobacteriia</taxon>
        <taxon>Fusobacteriales</taxon>
        <taxon>Fusobacteriaceae</taxon>
        <taxon>Fusobacterium</taxon>
    </lineage>
</organism>
<name>A0A133NG42_9FUSO</name>
<comment type="caution">
    <text evidence="1">The sequence shown here is derived from an EMBL/GenBank/DDBJ whole genome shotgun (WGS) entry which is preliminary data.</text>
</comment>
<dbReference type="AlphaFoldDB" id="A0A133NG42"/>
<accession>A0A133NG42</accession>
<sequence length="204" mass="24976">MNKYQYIRRILFMGDFNKEILFAPGGKVFIGSNSEENRILKECSMYQIVKEVLPQVYYRLPKRRKEIYEEEILKIARYYMKVQYNINSLFPKGETAAYILQYSTRKLTEFDFYAPTYKNRKFQVGKYKLTFYRKDKNSPLFEMGERAKLVELFRYIGPYSFKYDVRKQLKEIIKKYRFENLKADFDVPKWMEKEFDKIKKIQEI</sequence>
<dbReference type="Proteomes" id="UP000070617">
    <property type="component" value="Unassembled WGS sequence"/>
</dbReference>